<keyword evidence="2" id="KW-1185">Reference proteome</keyword>
<dbReference type="EMBL" id="CM043020">
    <property type="protein sequence ID" value="KAI4459989.1"/>
    <property type="molecule type" value="Genomic_DNA"/>
</dbReference>
<evidence type="ECO:0000313" key="2">
    <source>
        <dbReference type="Proteomes" id="UP001056778"/>
    </source>
</evidence>
<reference evidence="1" key="1">
    <citation type="submission" date="2022-04" db="EMBL/GenBank/DDBJ databases">
        <title>Chromosome-scale genome assembly of Holotrichia oblita Faldermann.</title>
        <authorList>
            <person name="Rongchong L."/>
        </authorList>
    </citation>
    <scope>NUCLEOTIDE SEQUENCE</scope>
    <source>
        <strain evidence="1">81SQS9</strain>
    </source>
</reference>
<organism evidence="1 2">
    <name type="scientific">Holotrichia oblita</name>
    <name type="common">Chafer beetle</name>
    <dbReference type="NCBI Taxonomy" id="644536"/>
    <lineage>
        <taxon>Eukaryota</taxon>
        <taxon>Metazoa</taxon>
        <taxon>Ecdysozoa</taxon>
        <taxon>Arthropoda</taxon>
        <taxon>Hexapoda</taxon>
        <taxon>Insecta</taxon>
        <taxon>Pterygota</taxon>
        <taxon>Neoptera</taxon>
        <taxon>Endopterygota</taxon>
        <taxon>Coleoptera</taxon>
        <taxon>Polyphaga</taxon>
        <taxon>Scarabaeiformia</taxon>
        <taxon>Scarabaeidae</taxon>
        <taxon>Melolonthinae</taxon>
        <taxon>Holotrichia</taxon>
    </lineage>
</organism>
<protein>
    <submittedName>
        <fullName evidence="1">Tubulin-specific chaperone a</fullName>
    </submittedName>
</protein>
<comment type="caution">
    <text evidence="1">The sequence shown here is derived from an EMBL/GenBank/DDBJ whole genome shotgun (WGS) entry which is preliminary data.</text>
</comment>
<evidence type="ECO:0000313" key="1">
    <source>
        <dbReference type="EMBL" id="KAI4459989.1"/>
    </source>
</evidence>
<accession>A0ACB9SZK4</accession>
<gene>
    <name evidence="1" type="ORF">MML48_6g00006930</name>
</gene>
<proteinExistence type="predicted"/>
<sequence>MADPRLKTIKIKTGVVKRLTKEKVVYEKEAENQQQRVEKYKKEGKDEYEIRKQEEVLQESLMMVPDCQRRLLKAYDELHQILATELDLQDKEEFKAAQTILEEAALQLPKPGEVLHMC</sequence>
<name>A0ACB9SZK4_HOLOL</name>
<dbReference type="Proteomes" id="UP001056778">
    <property type="component" value="Chromosome 6"/>
</dbReference>